<dbReference type="GO" id="GO:0003735">
    <property type="term" value="F:structural constituent of ribosome"/>
    <property type="evidence" value="ECO:0007669"/>
    <property type="project" value="InterPro"/>
</dbReference>
<keyword evidence="1 3" id="KW-0689">Ribosomal protein</keyword>
<accession>H1D1D4</accession>
<dbReference type="PROSITE" id="PS00732">
    <property type="entry name" value="RIBOSOMAL_S16"/>
    <property type="match status" value="1"/>
</dbReference>
<sequence length="87" mass="9738">MLKIRLTRMGAKKNPFYRIVVIDSREARNGAPADTIGWYDPAKLDAPVKIDEEKVLSWLGKGAQPTDTVRSILRKNGILAKFAEAKK</sequence>
<dbReference type="EMBL" id="ADLT01000048">
    <property type="protein sequence ID" value="EHO62641.1"/>
    <property type="molecule type" value="Genomic_DNA"/>
</dbReference>
<dbReference type="GeneID" id="98910910"/>
<dbReference type="SUPFAM" id="SSF54565">
    <property type="entry name" value="Ribosomal protein S16"/>
    <property type="match status" value="1"/>
</dbReference>
<reference evidence="4 5" key="1">
    <citation type="submission" date="2011-11" db="EMBL/GenBank/DDBJ databases">
        <title>The Genome Sequence of Dialister succinatiphilus YIT 11850.</title>
        <authorList>
            <consortium name="The Broad Institute Genome Sequencing Platform"/>
            <person name="Earl A."/>
            <person name="Ward D."/>
            <person name="Feldgarden M."/>
            <person name="Gevers D."/>
            <person name="Morotomi M."/>
            <person name="Young S.K."/>
            <person name="Zeng Q."/>
            <person name="Gargeya S."/>
            <person name="Fitzgerald M."/>
            <person name="Haas B."/>
            <person name="Abouelleil A."/>
            <person name="Alvarado L."/>
            <person name="Arachchi H.M."/>
            <person name="Berlin A."/>
            <person name="Brown A."/>
            <person name="Chapman S.B."/>
            <person name="Dunbar C."/>
            <person name="Gearin G."/>
            <person name="Goldberg J."/>
            <person name="Griggs A."/>
            <person name="Gujja S."/>
            <person name="Heiman D."/>
            <person name="Howarth C."/>
            <person name="Lui A."/>
            <person name="MacDonald P.J.P."/>
            <person name="Montmayeur A."/>
            <person name="Murphy C."/>
            <person name="Neiman D."/>
            <person name="Pearson M."/>
            <person name="Priest M."/>
            <person name="Roberts A."/>
            <person name="Saif S."/>
            <person name="Shea T."/>
            <person name="Sisk P."/>
            <person name="Stolte C."/>
            <person name="Sykes S."/>
            <person name="Wortman J."/>
            <person name="Nusbaum C."/>
            <person name="Birren B."/>
        </authorList>
    </citation>
    <scope>NUCLEOTIDE SEQUENCE [LARGE SCALE GENOMIC DNA]</scope>
    <source>
        <strain evidence="4 5">YIT 11850</strain>
    </source>
</reference>
<dbReference type="STRING" id="742743.HMPREF9453_01422"/>
<evidence type="ECO:0000256" key="2">
    <source>
        <dbReference type="ARBA" id="ARBA00023274"/>
    </source>
</evidence>
<dbReference type="HOGENOM" id="CLU_100590_5_0_9"/>
<dbReference type="HAMAP" id="MF_00385">
    <property type="entry name" value="Ribosomal_bS16"/>
    <property type="match status" value="1"/>
</dbReference>
<dbReference type="GO" id="GO:0015935">
    <property type="term" value="C:small ribosomal subunit"/>
    <property type="evidence" value="ECO:0007669"/>
    <property type="project" value="TreeGrafter"/>
</dbReference>
<dbReference type="Gene3D" id="3.30.1320.10">
    <property type="match status" value="1"/>
</dbReference>
<dbReference type="eggNOG" id="COG0228">
    <property type="taxonomic scope" value="Bacteria"/>
</dbReference>
<dbReference type="Pfam" id="PF00886">
    <property type="entry name" value="Ribosomal_S16"/>
    <property type="match status" value="1"/>
</dbReference>
<comment type="similarity">
    <text evidence="3">Belongs to the bacterial ribosomal protein bS16 family.</text>
</comment>
<proteinExistence type="inferred from homology"/>
<evidence type="ECO:0000313" key="5">
    <source>
        <dbReference type="Proteomes" id="UP000003277"/>
    </source>
</evidence>
<dbReference type="NCBIfam" id="TIGR00002">
    <property type="entry name" value="S16"/>
    <property type="match status" value="1"/>
</dbReference>
<protein>
    <recommendedName>
        <fullName evidence="3">Small ribosomal subunit protein bS16</fullName>
    </recommendedName>
</protein>
<dbReference type="InterPro" id="IPR023803">
    <property type="entry name" value="Ribosomal_bS16_dom_sf"/>
</dbReference>
<keyword evidence="5" id="KW-1185">Reference proteome</keyword>
<dbReference type="GO" id="GO:0006412">
    <property type="term" value="P:translation"/>
    <property type="evidence" value="ECO:0007669"/>
    <property type="project" value="UniProtKB-UniRule"/>
</dbReference>
<dbReference type="InterPro" id="IPR020592">
    <property type="entry name" value="Ribosomal_bS16_CS"/>
</dbReference>
<name>H1D1D4_9FIRM</name>
<evidence type="ECO:0000313" key="4">
    <source>
        <dbReference type="EMBL" id="EHO62641.1"/>
    </source>
</evidence>
<dbReference type="InterPro" id="IPR000307">
    <property type="entry name" value="Ribosomal_bS16"/>
</dbReference>
<dbReference type="FunFam" id="3.30.1320.10:FF:000010">
    <property type="entry name" value="30S ribosomal protein S16"/>
    <property type="match status" value="1"/>
</dbReference>
<dbReference type="OrthoDB" id="9807878at2"/>
<dbReference type="PANTHER" id="PTHR12919">
    <property type="entry name" value="30S RIBOSOMAL PROTEIN S16"/>
    <property type="match status" value="1"/>
</dbReference>
<dbReference type="GO" id="GO:0005737">
    <property type="term" value="C:cytoplasm"/>
    <property type="evidence" value="ECO:0007669"/>
    <property type="project" value="UniProtKB-ARBA"/>
</dbReference>
<dbReference type="PANTHER" id="PTHR12919:SF20">
    <property type="entry name" value="SMALL RIBOSOMAL SUBUNIT PROTEIN BS16M"/>
    <property type="match status" value="1"/>
</dbReference>
<evidence type="ECO:0000256" key="3">
    <source>
        <dbReference type="HAMAP-Rule" id="MF_00385"/>
    </source>
</evidence>
<organism evidence="4 5">
    <name type="scientific">Dialister succinatiphilus YIT 11850</name>
    <dbReference type="NCBI Taxonomy" id="742743"/>
    <lineage>
        <taxon>Bacteria</taxon>
        <taxon>Bacillati</taxon>
        <taxon>Bacillota</taxon>
        <taxon>Negativicutes</taxon>
        <taxon>Veillonellales</taxon>
        <taxon>Veillonellaceae</taxon>
        <taxon>Dialister</taxon>
    </lineage>
</organism>
<comment type="caution">
    <text evidence="4">The sequence shown here is derived from an EMBL/GenBank/DDBJ whole genome shotgun (WGS) entry which is preliminary data.</text>
</comment>
<dbReference type="RefSeq" id="WP_008859916.1">
    <property type="nucleotide sequence ID" value="NZ_JH591188.1"/>
</dbReference>
<dbReference type="AlphaFoldDB" id="H1D1D4"/>
<dbReference type="PATRIC" id="fig|742743.3.peg.1446"/>
<gene>
    <name evidence="3" type="primary">rpsP</name>
    <name evidence="4" type="ORF">HMPREF9453_01422</name>
</gene>
<evidence type="ECO:0000256" key="1">
    <source>
        <dbReference type="ARBA" id="ARBA00022980"/>
    </source>
</evidence>
<dbReference type="Proteomes" id="UP000003277">
    <property type="component" value="Unassembled WGS sequence"/>
</dbReference>
<keyword evidence="2 3" id="KW-0687">Ribonucleoprotein</keyword>